<dbReference type="EC" id="2.4.1.-" evidence="8"/>
<evidence type="ECO:0000256" key="8">
    <source>
        <dbReference type="RuleBase" id="RU366017"/>
    </source>
</evidence>
<proteinExistence type="inferred from homology"/>
<keyword evidence="3 8" id="KW-0328">Glycosyltransferase</keyword>
<dbReference type="EMBL" id="CAUEEQ010057850">
    <property type="protein sequence ID" value="CAJ0963539.1"/>
    <property type="molecule type" value="Genomic_DNA"/>
</dbReference>
<dbReference type="PANTHER" id="PTHR21461">
    <property type="entry name" value="GLYCOSYLTRANSFERASE FAMILY 92 PROTEIN"/>
    <property type="match status" value="1"/>
</dbReference>
<keyword evidence="10" id="KW-1185">Reference proteome</keyword>
<accession>A0ABN9MBG9</accession>
<keyword evidence="7 8" id="KW-0472">Membrane</keyword>
<comment type="similarity">
    <text evidence="2 8">Belongs to the glycosyltransferase 92 family.</text>
</comment>
<evidence type="ECO:0000313" key="10">
    <source>
        <dbReference type="Proteomes" id="UP001176940"/>
    </source>
</evidence>
<dbReference type="InterPro" id="IPR036397">
    <property type="entry name" value="RNaseH_sf"/>
</dbReference>
<keyword evidence="6 8" id="KW-1133">Transmembrane helix</keyword>
<evidence type="ECO:0000256" key="3">
    <source>
        <dbReference type="ARBA" id="ARBA00022676"/>
    </source>
</evidence>
<protein>
    <recommendedName>
        <fullName evidence="8">Glycosyltransferase family 92 protein</fullName>
        <ecNumber evidence="8">2.4.1.-</ecNumber>
    </recommendedName>
</protein>
<keyword evidence="4 8" id="KW-0808">Transferase</keyword>
<evidence type="ECO:0000256" key="6">
    <source>
        <dbReference type="ARBA" id="ARBA00022989"/>
    </source>
</evidence>
<feature type="transmembrane region" description="Helical" evidence="8">
    <location>
        <begin position="72"/>
        <end position="89"/>
    </location>
</feature>
<evidence type="ECO:0000313" key="9">
    <source>
        <dbReference type="EMBL" id="CAJ0963539.1"/>
    </source>
</evidence>
<dbReference type="InterPro" id="IPR008166">
    <property type="entry name" value="Glyco_transf_92"/>
</dbReference>
<dbReference type="Gene3D" id="3.30.420.10">
    <property type="entry name" value="Ribonuclease H-like superfamily/Ribonuclease H"/>
    <property type="match status" value="1"/>
</dbReference>
<evidence type="ECO:0000256" key="1">
    <source>
        <dbReference type="ARBA" id="ARBA00004167"/>
    </source>
</evidence>
<reference evidence="9" key="1">
    <citation type="submission" date="2023-07" db="EMBL/GenBank/DDBJ databases">
        <authorList>
            <person name="Stuckert A."/>
        </authorList>
    </citation>
    <scope>NUCLEOTIDE SEQUENCE</scope>
</reference>
<evidence type="ECO:0000256" key="7">
    <source>
        <dbReference type="ARBA" id="ARBA00023136"/>
    </source>
</evidence>
<organism evidence="9 10">
    <name type="scientific">Ranitomeya imitator</name>
    <name type="common">mimic poison frog</name>
    <dbReference type="NCBI Taxonomy" id="111125"/>
    <lineage>
        <taxon>Eukaryota</taxon>
        <taxon>Metazoa</taxon>
        <taxon>Chordata</taxon>
        <taxon>Craniata</taxon>
        <taxon>Vertebrata</taxon>
        <taxon>Euteleostomi</taxon>
        <taxon>Amphibia</taxon>
        <taxon>Batrachia</taxon>
        <taxon>Anura</taxon>
        <taxon>Neobatrachia</taxon>
        <taxon>Hyloidea</taxon>
        <taxon>Dendrobatidae</taxon>
        <taxon>Dendrobatinae</taxon>
        <taxon>Ranitomeya</taxon>
    </lineage>
</organism>
<comment type="caution">
    <text evidence="9">The sequence shown here is derived from an EMBL/GenBank/DDBJ whole genome shotgun (WGS) entry which is preliminary data.</text>
</comment>
<sequence>MNSEVFRAAILCAQIQPNAAKLIGRRFILQMDNDPKHKAKAIQEFIKAKKWNILELPIRVDEKMSCSLKQKFIVCNILVIVFILLTYLLQPKDSKINYVSNIAVGPLIPLQGNKTFIVAPYYDPRESSLIRILAIVHHTVNNFFCLFYCKQFGYVHVMAEIDTVKDNLGFPFETTSLLCANPPECNYTYMSVYTNRTKDLSKLPVFKISKDPIGSFSANFTVCISAIYGTYDNALQVIQTIEMYKILGASRVTIYNTSCGDNVDKVLRYYTQEGVLEVIPWPIDKYLKTSKKWKYVEGLDSEIGYYGQIASVNDCMYRNMFKSKYVLLNDIDEIIIPLKYWDWPTLMRNLHKQYPYTSVFRFINQIFLSSERESGFSLWNQIPGDDILQHVYKEPINNLSTTSPKMIMNPRKVTHTAIHTVLKADGDMTYVSRQHAILFHCKKKT</sequence>
<name>A0ABN9MBG9_9NEOB</name>
<evidence type="ECO:0000256" key="2">
    <source>
        <dbReference type="ARBA" id="ARBA00007647"/>
    </source>
</evidence>
<evidence type="ECO:0000256" key="5">
    <source>
        <dbReference type="ARBA" id="ARBA00022692"/>
    </source>
</evidence>
<dbReference type="Pfam" id="PF01697">
    <property type="entry name" value="Glyco_transf_92"/>
    <property type="match status" value="1"/>
</dbReference>
<gene>
    <name evidence="9" type="ORF">RIMI_LOCUS18717871</name>
</gene>
<keyword evidence="5 8" id="KW-0812">Transmembrane</keyword>
<evidence type="ECO:0000256" key="4">
    <source>
        <dbReference type="ARBA" id="ARBA00022679"/>
    </source>
</evidence>
<comment type="subcellular location">
    <subcellularLocation>
        <location evidence="1">Membrane</location>
        <topology evidence="1">Single-pass membrane protein</topology>
    </subcellularLocation>
</comment>
<dbReference type="PANTHER" id="PTHR21461:SF69">
    <property type="entry name" value="GLYCOSYLTRANSFERASE FAMILY 92 PROTEIN"/>
    <property type="match status" value="1"/>
</dbReference>
<dbReference type="Proteomes" id="UP001176940">
    <property type="component" value="Unassembled WGS sequence"/>
</dbReference>